<sequence length="116" mass="12813">MVRENKKGKIVLVFSTLDMSLIEYSSYSPAKHALRVGLADSLHSELMLYVIDTHIFFPPTMYTPGFEEGDRTKPTITRAIESADEGLTADQAAVGLLAGTSSHDHNHNFNATFWLG</sequence>
<dbReference type="PANTHER" id="PTHR43550:SF3">
    <property type="entry name" value="3-KETODIHYDROSPHINGOSINE REDUCTASE"/>
    <property type="match status" value="1"/>
</dbReference>
<name>A0A9P7ENB2_9AGAM</name>
<dbReference type="PANTHER" id="PTHR43550">
    <property type="entry name" value="3-KETODIHYDROSPHINGOSINE REDUCTASE"/>
    <property type="match status" value="1"/>
</dbReference>
<dbReference type="OrthoDB" id="10267115at2759"/>
<organism evidence="1 2">
    <name type="scientific">Suillus subaureus</name>
    <dbReference type="NCBI Taxonomy" id="48587"/>
    <lineage>
        <taxon>Eukaryota</taxon>
        <taxon>Fungi</taxon>
        <taxon>Dikarya</taxon>
        <taxon>Basidiomycota</taxon>
        <taxon>Agaricomycotina</taxon>
        <taxon>Agaricomycetes</taxon>
        <taxon>Agaricomycetidae</taxon>
        <taxon>Boletales</taxon>
        <taxon>Suillineae</taxon>
        <taxon>Suillaceae</taxon>
        <taxon>Suillus</taxon>
    </lineage>
</organism>
<proteinExistence type="predicted"/>
<dbReference type="GO" id="GO:0005789">
    <property type="term" value="C:endoplasmic reticulum membrane"/>
    <property type="evidence" value="ECO:0007669"/>
    <property type="project" value="TreeGrafter"/>
</dbReference>
<keyword evidence="2" id="KW-1185">Reference proteome</keyword>
<accession>A0A9P7ENB2</accession>
<dbReference type="Gene3D" id="3.40.50.720">
    <property type="entry name" value="NAD(P)-binding Rossmann-like Domain"/>
    <property type="match status" value="1"/>
</dbReference>
<evidence type="ECO:0000313" key="1">
    <source>
        <dbReference type="EMBL" id="KAG1826203.1"/>
    </source>
</evidence>
<gene>
    <name evidence="1" type="ORF">BJ212DRAFT_1475535</name>
</gene>
<evidence type="ECO:0000313" key="2">
    <source>
        <dbReference type="Proteomes" id="UP000807769"/>
    </source>
</evidence>
<reference evidence="1" key="1">
    <citation type="journal article" date="2020" name="New Phytol.">
        <title>Comparative genomics reveals dynamic genome evolution in host specialist ectomycorrhizal fungi.</title>
        <authorList>
            <person name="Lofgren L.A."/>
            <person name="Nguyen N.H."/>
            <person name="Vilgalys R."/>
            <person name="Ruytinx J."/>
            <person name="Liao H.L."/>
            <person name="Branco S."/>
            <person name="Kuo A."/>
            <person name="LaButti K."/>
            <person name="Lipzen A."/>
            <person name="Andreopoulos W."/>
            <person name="Pangilinan J."/>
            <person name="Riley R."/>
            <person name="Hundley H."/>
            <person name="Na H."/>
            <person name="Barry K."/>
            <person name="Grigoriev I.V."/>
            <person name="Stajich J.E."/>
            <person name="Kennedy P.G."/>
        </authorList>
    </citation>
    <scope>NUCLEOTIDE SEQUENCE</scope>
    <source>
        <strain evidence="1">MN1</strain>
    </source>
</reference>
<protein>
    <submittedName>
        <fullName evidence="1">Uncharacterized protein</fullName>
    </submittedName>
</protein>
<dbReference type="GO" id="GO:0006666">
    <property type="term" value="P:3-keto-sphinganine metabolic process"/>
    <property type="evidence" value="ECO:0007669"/>
    <property type="project" value="TreeGrafter"/>
</dbReference>
<dbReference type="GO" id="GO:0047560">
    <property type="term" value="F:3-dehydrosphinganine reductase activity"/>
    <property type="evidence" value="ECO:0007669"/>
    <property type="project" value="TreeGrafter"/>
</dbReference>
<dbReference type="EMBL" id="JABBWG010000002">
    <property type="protein sequence ID" value="KAG1826203.1"/>
    <property type="molecule type" value="Genomic_DNA"/>
</dbReference>
<dbReference type="RefSeq" id="XP_041199456.1">
    <property type="nucleotide sequence ID" value="XM_041339245.1"/>
</dbReference>
<dbReference type="AlphaFoldDB" id="A0A9P7ENB2"/>
<comment type="caution">
    <text evidence="1">The sequence shown here is derived from an EMBL/GenBank/DDBJ whole genome shotgun (WGS) entry which is preliminary data.</text>
</comment>
<dbReference type="GO" id="GO:0030148">
    <property type="term" value="P:sphingolipid biosynthetic process"/>
    <property type="evidence" value="ECO:0007669"/>
    <property type="project" value="TreeGrafter"/>
</dbReference>
<dbReference type="Proteomes" id="UP000807769">
    <property type="component" value="Unassembled WGS sequence"/>
</dbReference>
<dbReference type="GeneID" id="64633261"/>